<dbReference type="InterPro" id="IPR007722">
    <property type="entry name" value="DCP2_BoxA"/>
</dbReference>
<dbReference type="Pfam" id="PF05026">
    <property type="entry name" value="DCP2"/>
    <property type="match status" value="1"/>
</dbReference>
<evidence type="ECO:0000256" key="5">
    <source>
        <dbReference type="ARBA" id="ARBA00022723"/>
    </source>
</evidence>
<dbReference type="SMART" id="SM01125">
    <property type="entry name" value="DCP2"/>
    <property type="match status" value="1"/>
</dbReference>
<feature type="compositionally biased region" description="Polar residues" evidence="9">
    <location>
        <begin position="264"/>
        <end position="277"/>
    </location>
</feature>
<feature type="domain" description="Nudix hydrolase" evidence="10">
    <location>
        <begin position="108"/>
        <end position="235"/>
    </location>
</feature>
<dbReference type="InterPro" id="IPR044099">
    <property type="entry name" value="Dcp2_NUDIX"/>
</dbReference>
<dbReference type="PROSITE" id="PS51462">
    <property type="entry name" value="NUDIX"/>
    <property type="match status" value="1"/>
</dbReference>
<dbReference type="SUPFAM" id="SSF55811">
    <property type="entry name" value="Nudix"/>
    <property type="match status" value="1"/>
</dbReference>
<dbReference type="CDD" id="cd03672">
    <property type="entry name" value="NUDIX_Dcp2p_Nudt20"/>
    <property type="match status" value="1"/>
</dbReference>
<organism evidence="11 12">
    <name type="scientific">Naematelia encephala</name>
    <dbReference type="NCBI Taxonomy" id="71784"/>
    <lineage>
        <taxon>Eukaryota</taxon>
        <taxon>Fungi</taxon>
        <taxon>Dikarya</taxon>
        <taxon>Basidiomycota</taxon>
        <taxon>Agaricomycotina</taxon>
        <taxon>Tremellomycetes</taxon>
        <taxon>Tremellales</taxon>
        <taxon>Naemateliaceae</taxon>
        <taxon>Naematelia</taxon>
    </lineage>
</organism>
<keyword evidence="5" id="KW-0479">Metal-binding</keyword>
<dbReference type="Gene3D" id="3.90.79.10">
    <property type="entry name" value="Nucleoside Triphosphate Pyrophosphohydrolase"/>
    <property type="match status" value="1"/>
</dbReference>
<keyword evidence="12" id="KW-1185">Reference proteome</keyword>
<name>A0A1Y2AD91_9TREE</name>
<comment type="caution">
    <text evidence="11">The sequence shown here is derived from an EMBL/GenBank/DDBJ whole genome shotgun (WGS) entry which is preliminary data.</text>
</comment>
<dbReference type="GO" id="GO:0140933">
    <property type="term" value="F:5'-(N(7)-methylguanosine 5'-triphospho)-[mRNA] hydrolase activity"/>
    <property type="evidence" value="ECO:0007669"/>
    <property type="project" value="InterPro"/>
</dbReference>
<sequence length="751" mass="82299">MDMEPDADDEDVFRDMSFEDVLEELNARFLANLPEEEMSLVRVYWQAEQAHWFYEDYLRPLNPLLPTYSQRTFTHLIVASSPLFAALHGGSEGIDYDAVWDEYCRYKRMVPCCGGILINAKGDKVLMVRGWKSNAGWCFPRGKINSEESEVACAIREVKEETGFDLTGLINERDVMQTQINAQTVTMFIVGGIDEDTAFLTETRNEIGAIEWVRLVDLPTWTGKKGGKTATKGKRFYNVTPFVGPLKRWLQERGINPYPRTKKSSAPPTTQPEPSTAYRNLQPYAFEQHVQSQSTHPARSSTATALDHLFNRFVHKQEAELDRPENEAVTGADERGGLERLFGNLNVLKVEEEEGRKRQEEDEDEALASLLGGPPPAKAPPSSIPTTEKAAKLLDILQSASPALSNPSPDQSPSQQNLKPHQSSLLAVLSPSSIAAGVNIPVKPMSLPTSPRPPSPAQEHERVRKQRALLEQITAGMGIDVPSTHLPQPSAIMMPIHGNLPFSPPRSTGLPSNSPRQAYHSRHTSPQRNAFPPPAPPPNALPVIIPGWSMPPPPPYEPTPPRPPPSDQQRALLSALYTNNAAPRPPMHVYRPAPQGYSHPLPQHPHQHQPPVYPPFPSQPMYASAPAPAPNMPFGPRPPAQHHSQQLPMIPPPSQYSAPPQNNVYLPPPPPPSTFHQGQPHVYAQGGQHQQALLAQLHQGQAGQGQGRSPPKTVGGQGLGAGMGYHHPIPRSAGGQVGGVLGGMIDGRRGA</sequence>
<feature type="region of interest" description="Disordered" evidence="9">
    <location>
        <begin position="352"/>
        <end position="386"/>
    </location>
</feature>
<dbReference type="SUPFAM" id="SSF140586">
    <property type="entry name" value="Dcp2 domain-like"/>
    <property type="match status" value="1"/>
</dbReference>
<evidence type="ECO:0000256" key="6">
    <source>
        <dbReference type="ARBA" id="ARBA00022801"/>
    </source>
</evidence>
<comment type="subcellular location">
    <subcellularLocation>
        <location evidence="2">Cytoplasm</location>
    </subcellularLocation>
</comment>
<evidence type="ECO:0000256" key="1">
    <source>
        <dbReference type="ARBA" id="ARBA00001936"/>
    </source>
</evidence>
<feature type="compositionally biased region" description="Pro residues" evidence="9">
    <location>
        <begin position="531"/>
        <end position="540"/>
    </location>
</feature>
<feature type="region of interest" description="Disordered" evidence="9">
    <location>
        <begin position="401"/>
        <end position="423"/>
    </location>
</feature>
<dbReference type="Pfam" id="PF00293">
    <property type="entry name" value="NUDIX"/>
    <property type="match status" value="1"/>
</dbReference>
<keyword evidence="7" id="KW-0694">RNA-binding</keyword>
<dbReference type="InterPro" id="IPR000086">
    <property type="entry name" value="NUDIX_hydrolase_dom"/>
</dbReference>
<dbReference type="STRING" id="71784.A0A1Y2AD91"/>
<evidence type="ECO:0000256" key="2">
    <source>
        <dbReference type="ARBA" id="ARBA00004496"/>
    </source>
</evidence>
<dbReference type="Gene3D" id="1.10.10.1050">
    <property type="entry name" value="Dcp2, box A domain"/>
    <property type="match status" value="1"/>
</dbReference>
<dbReference type="EMBL" id="MCFC01000134">
    <property type="protein sequence ID" value="ORY20476.1"/>
    <property type="molecule type" value="Genomic_DNA"/>
</dbReference>
<feature type="compositionally biased region" description="Polar residues" evidence="9">
    <location>
        <begin position="567"/>
        <end position="581"/>
    </location>
</feature>
<dbReference type="GO" id="GO:0000184">
    <property type="term" value="P:nuclear-transcribed mRNA catabolic process, nonsense-mediated decay"/>
    <property type="evidence" value="ECO:0007669"/>
    <property type="project" value="InterPro"/>
</dbReference>
<feature type="region of interest" description="Disordered" evidence="9">
    <location>
        <begin position="698"/>
        <end position="740"/>
    </location>
</feature>
<reference evidence="11 12" key="1">
    <citation type="submission" date="2016-07" db="EMBL/GenBank/DDBJ databases">
        <title>Pervasive Adenine N6-methylation of Active Genes in Fungi.</title>
        <authorList>
            <consortium name="DOE Joint Genome Institute"/>
            <person name="Mondo S.J."/>
            <person name="Dannebaum R.O."/>
            <person name="Kuo R.C."/>
            <person name="Labutti K."/>
            <person name="Haridas S."/>
            <person name="Kuo A."/>
            <person name="Salamov A."/>
            <person name="Ahrendt S.R."/>
            <person name="Lipzen A."/>
            <person name="Sullivan W."/>
            <person name="Andreopoulos W.B."/>
            <person name="Clum A."/>
            <person name="Lindquist E."/>
            <person name="Daum C."/>
            <person name="Ramamoorthy G.K."/>
            <person name="Gryganskyi A."/>
            <person name="Culley D."/>
            <person name="Magnuson J.K."/>
            <person name="James T.Y."/>
            <person name="O'Malley M.A."/>
            <person name="Stajich J.E."/>
            <person name="Spatafora J.W."/>
            <person name="Visel A."/>
            <person name="Grigoriev I.V."/>
        </authorList>
    </citation>
    <scope>NUCLEOTIDE SEQUENCE [LARGE SCALE GENOMIC DNA]</scope>
    <source>
        <strain evidence="11 12">68-887.2</strain>
    </source>
</reference>
<dbReference type="GO" id="GO:0030145">
    <property type="term" value="F:manganese ion binding"/>
    <property type="evidence" value="ECO:0007669"/>
    <property type="project" value="InterPro"/>
</dbReference>
<dbReference type="InParanoid" id="A0A1Y2AD91"/>
<evidence type="ECO:0000313" key="12">
    <source>
        <dbReference type="Proteomes" id="UP000193986"/>
    </source>
</evidence>
<dbReference type="GO" id="GO:0000290">
    <property type="term" value="P:deadenylation-dependent decapping of nuclear-transcribed mRNA"/>
    <property type="evidence" value="ECO:0007669"/>
    <property type="project" value="InterPro"/>
</dbReference>
<evidence type="ECO:0000256" key="3">
    <source>
        <dbReference type="ARBA" id="ARBA00005279"/>
    </source>
</evidence>
<dbReference type="InterPro" id="IPR020084">
    <property type="entry name" value="NUDIX_hydrolase_CS"/>
</dbReference>
<feature type="compositionally biased region" description="Polar residues" evidence="9">
    <location>
        <begin position="655"/>
        <end position="664"/>
    </location>
</feature>
<feature type="region of interest" description="Disordered" evidence="9">
    <location>
        <begin position="253"/>
        <end position="277"/>
    </location>
</feature>
<dbReference type="GO" id="GO:0003723">
    <property type="term" value="F:RNA binding"/>
    <property type="evidence" value="ECO:0007669"/>
    <property type="project" value="UniProtKB-KW"/>
</dbReference>
<dbReference type="Proteomes" id="UP000193986">
    <property type="component" value="Unassembled WGS sequence"/>
</dbReference>
<evidence type="ECO:0000259" key="10">
    <source>
        <dbReference type="PROSITE" id="PS51462"/>
    </source>
</evidence>
<feature type="compositionally biased region" description="Pro residues" evidence="9">
    <location>
        <begin position="627"/>
        <end position="639"/>
    </location>
</feature>
<evidence type="ECO:0000256" key="9">
    <source>
        <dbReference type="SAM" id="MobiDB-lite"/>
    </source>
</evidence>
<keyword evidence="6" id="KW-0378">Hydrolase</keyword>
<keyword evidence="8" id="KW-0464">Manganese</keyword>
<feature type="compositionally biased region" description="Pro residues" evidence="9">
    <location>
        <begin position="549"/>
        <end position="566"/>
    </location>
</feature>
<feature type="compositionally biased region" description="Polar residues" evidence="9">
    <location>
        <begin position="505"/>
        <end position="516"/>
    </location>
</feature>
<dbReference type="PROSITE" id="PS00893">
    <property type="entry name" value="NUDIX_BOX"/>
    <property type="match status" value="1"/>
</dbReference>
<dbReference type="AlphaFoldDB" id="A0A1Y2AD91"/>
<evidence type="ECO:0000256" key="4">
    <source>
        <dbReference type="ARBA" id="ARBA00022490"/>
    </source>
</evidence>
<keyword evidence="4" id="KW-0963">Cytoplasm</keyword>
<protein>
    <submittedName>
        <fullName evidence="11">Dcp2, box A domain-domain-containing protein</fullName>
    </submittedName>
</protein>
<feature type="compositionally biased region" description="Low complexity" evidence="9">
    <location>
        <begin position="407"/>
        <end position="416"/>
    </location>
</feature>
<dbReference type="InterPro" id="IPR015797">
    <property type="entry name" value="NUDIX_hydrolase-like_dom_sf"/>
</dbReference>
<feature type="region of interest" description="Disordered" evidence="9">
    <location>
        <begin position="496"/>
        <end position="681"/>
    </location>
</feature>
<dbReference type="GO" id="GO:0000932">
    <property type="term" value="C:P-body"/>
    <property type="evidence" value="ECO:0007669"/>
    <property type="project" value="TreeGrafter"/>
</dbReference>
<feature type="compositionally biased region" description="Pro residues" evidence="9">
    <location>
        <begin position="373"/>
        <end position="383"/>
    </location>
</feature>
<dbReference type="OrthoDB" id="18996at2759"/>
<accession>A0A1Y2AD91</accession>
<dbReference type="InterPro" id="IPR036189">
    <property type="entry name" value="DCP2_BoxA_sf"/>
</dbReference>
<comment type="similarity">
    <text evidence="3">Belongs to the Nudix hydrolase family. DCP2 subfamily.</text>
</comment>
<dbReference type="PANTHER" id="PTHR23114">
    <property type="entry name" value="M7GPPPN-MRNA HYDROLASE"/>
    <property type="match status" value="1"/>
</dbReference>
<evidence type="ECO:0000256" key="8">
    <source>
        <dbReference type="ARBA" id="ARBA00023211"/>
    </source>
</evidence>
<dbReference type="PANTHER" id="PTHR23114:SF17">
    <property type="entry name" value="M7GPPPN-MRNA HYDROLASE"/>
    <property type="match status" value="1"/>
</dbReference>
<evidence type="ECO:0000256" key="7">
    <source>
        <dbReference type="ARBA" id="ARBA00022884"/>
    </source>
</evidence>
<gene>
    <name evidence="11" type="ORF">BCR39DRAFT_562924</name>
</gene>
<feature type="region of interest" description="Disordered" evidence="9">
    <location>
        <begin position="441"/>
        <end position="464"/>
    </location>
</feature>
<comment type="cofactor">
    <cofactor evidence="1">
        <name>Mn(2+)</name>
        <dbReference type="ChEBI" id="CHEBI:29035"/>
    </cofactor>
</comment>
<dbReference type="FunFam" id="3.90.79.10:FF:000003">
    <property type="entry name" value="M7GpppN-mRNA hydrolase isoform 2"/>
    <property type="match status" value="1"/>
</dbReference>
<evidence type="ECO:0000313" key="11">
    <source>
        <dbReference type="EMBL" id="ORY20476.1"/>
    </source>
</evidence>
<proteinExistence type="inferred from homology"/>